<feature type="domain" description="Terminase large subunit gp17-like C-terminal" evidence="2">
    <location>
        <begin position="304"/>
        <end position="458"/>
    </location>
</feature>
<sequence length="499" mass="56952">MKQRVAFPEFVMLWDQLQGLGMPQHHLKICRWLDETWMQGRRELLLMAFRNSGKSTLVGLFCAWLLYMDADRRIMVMAADFALAKKMVRNVKRIIERHPLTKRLKPKRKEQWASDQFTVNRPSELRDPSMLAKGIGANITGSRADVVICDDVEVPNTCDSAPKRLDLRARLQEIDYVIVPGGLQLYVGTPHTYYTIYADEAREENGEDDAFLAGFARFKLALLDQNGRSQWPERFPDNNIAAIQRRTGKNKFESQMMLRPVNISESRLDPDLMQIYERDLDYNEHNRMASLSLGDRQLVSASCWWDPSFGSPNKGDASVIAALYTDDQGAYWLHALRYMTHDPAKLAEADEATQLCRQVVSFVREYYLPSVCLETNGVGKFLPGLLRRELEKAGVSCAVIEKHSRVNKAERILSAFDVVLASKALWVHRNVWKTRFPTEMREWVPSVSAKDDALDAVAGCLLSEPVRLPRTPLHELDGKMMPHWGGNASFVNVDCEFDV</sequence>
<dbReference type="InterPro" id="IPR047987">
    <property type="entry name" value="Gp19-like_virus"/>
</dbReference>
<proteinExistence type="predicted"/>
<dbReference type="Gene3D" id="3.40.50.300">
    <property type="entry name" value="P-loop containing nucleotide triphosphate hydrolases"/>
    <property type="match status" value="1"/>
</dbReference>
<reference evidence="3" key="2">
    <citation type="submission" date="2020-09" db="EMBL/GenBank/DDBJ databases">
        <authorList>
            <person name="Sun Q."/>
            <person name="Zhou Y."/>
        </authorList>
    </citation>
    <scope>NUCLEOTIDE SEQUENCE</scope>
    <source>
        <strain evidence="3">CGMCC 1.15254</strain>
    </source>
</reference>
<evidence type="ECO:0000256" key="1">
    <source>
        <dbReference type="ARBA" id="ARBA00022612"/>
    </source>
</evidence>
<dbReference type="InterPro" id="IPR027417">
    <property type="entry name" value="P-loop_NTPase"/>
</dbReference>
<dbReference type="NCBIfam" id="NF033889">
    <property type="entry name" value="termin_lrg_T7"/>
    <property type="match status" value="1"/>
</dbReference>
<organism evidence="3 4">
    <name type="scientific">Terasakiella brassicae</name>
    <dbReference type="NCBI Taxonomy" id="1634917"/>
    <lineage>
        <taxon>Bacteria</taxon>
        <taxon>Pseudomonadati</taxon>
        <taxon>Pseudomonadota</taxon>
        <taxon>Alphaproteobacteria</taxon>
        <taxon>Rhodospirillales</taxon>
        <taxon>Terasakiellaceae</taxon>
        <taxon>Terasakiella</taxon>
    </lineage>
</organism>
<dbReference type="EMBL" id="BMHV01000021">
    <property type="protein sequence ID" value="GGF71143.1"/>
    <property type="molecule type" value="Genomic_DNA"/>
</dbReference>
<gene>
    <name evidence="3" type="ORF">GCM10011332_26420</name>
</gene>
<accession>A0A917C5F4</accession>
<dbReference type="AlphaFoldDB" id="A0A917C5F4"/>
<evidence type="ECO:0000313" key="4">
    <source>
        <dbReference type="Proteomes" id="UP000632498"/>
    </source>
</evidence>
<evidence type="ECO:0000313" key="3">
    <source>
        <dbReference type="EMBL" id="GGF71143.1"/>
    </source>
</evidence>
<comment type="caution">
    <text evidence="3">The sequence shown here is derived from an EMBL/GenBank/DDBJ whole genome shotgun (WGS) entry which is preliminary data.</text>
</comment>
<protein>
    <recommendedName>
        <fullName evidence="2">Terminase large subunit gp17-like C-terminal domain-containing protein</fullName>
    </recommendedName>
</protein>
<keyword evidence="4" id="KW-1185">Reference proteome</keyword>
<reference evidence="3" key="1">
    <citation type="journal article" date="2014" name="Int. J. Syst. Evol. Microbiol.">
        <title>Complete genome sequence of Corynebacterium casei LMG S-19264T (=DSM 44701T), isolated from a smear-ripened cheese.</title>
        <authorList>
            <consortium name="US DOE Joint Genome Institute (JGI-PGF)"/>
            <person name="Walter F."/>
            <person name="Albersmeier A."/>
            <person name="Kalinowski J."/>
            <person name="Ruckert C."/>
        </authorList>
    </citation>
    <scope>NUCLEOTIDE SEQUENCE</scope>
    <source>
        <strain evidence="3">CGMCC 1.15254</strain>
    </source>
</reference>
<dbReference type="Pfam" id="PF17289">
    <property type="entry name" value="Terminase_6C"/>
    <property type="match status" value="1"/>
</dbReference>
<dbReference type="InterPro" id="IPR035421">
    <property type="entry name" value="Terminase_6C"/>
</dbReference>
<name>A0A917C5F4_9PROT</name>
<evidence type="ECO:0000259" key="2">
    <source>
        <dbReference type="Pfam" id="PF17289"/>
    </source>
</evidence>
<keyword evidence="1" id="KW-1188">Viral release from host cell</keyword>
<dbReference type="Proteomes" id="UP000632498">
    <property type="component" value="Unassembled WGS sequence"/>
</dbReference>
<dbReference type="RefSeq" id="WP_188666087.1">
    <property type="nucleotide sequence ID" value="NZ_BMHV01000021.1"/>
</dbReference>